<keyword evidence="1" id="KW-0472">Membrane</keyword>
<keyword evidence="3" id="KW-1185">Reference proteome</keyword>
<feature type="transmembrane region" description="Helical" evidence="1">
    <location>
        <begin position="12"/>
        <end position="30"/>
    </location>
</feature>
<evidence type="ECO:0000256" key="1">
    <source>
        <dbReference type="SAM" id="Phobius"/>
    </source>
</evidence>
<dbReference type="Proteomes" id="UP000547879">
    <property type="component" value="Unassembled WGS sequence"/>
</dbReference>
<comment type="caution">
    <text evidence="2">The sequence shown here is derived from an EMBL/GenBank/DDBJ whole genome shotgun (WGS) entry which is preliminary data.</text>
</comment>
<keyword evidence="1" id="KW-0812">Transmembrane</keyword>
<evidence type="ECO:0000313" key="3">
    <source>
        <dbReference type="Proteomes" id="UP000547879"/>
    </source>
</evidence>
<evidence type="ECO:0000313" key="2">
    <source>
        <dbReference type="EMBL" id="MBB6164792.1"/>
    </source>
</evidence>
<name>A0A7W9YA13_9HYPH</name>
<reference evidence="2 3" key="1">
    <citation type="submission" date="2020-08" db="EMBL/GenBank/DDBJ databases">
        <title>Genomic Encyclopedia of Type Strains, Phase IV (KMG-IV): sequencing the most valuable type-strain genomes for metagenomic binning, comparative biology and taxonomic classification.</title>
        <authorList>
            <person name="Goeker M."/>
        </authorList>
    </citation>
    <scope>NUCLEOTIDE SEQUENCE [LARGE SCALE GENOMIC DNA]</scope>
    <source>
        <strain evidence="2 3">DSM 100734</strain>
    </source>
</reference>
<sequence>MTAELTARGFWIAAVIIAIGKDVVIAAAKVKRLIASIER</sequence>
<organism evidence="2 3">
    <name type="scientific">Rhizobium wenxiniae</name>
    <dbReference type="NCBI Taxonomy" id="1737357"/>
    <lineage>
        <taxon>Bacteria</taxon>
        <taxon>Pseudomonadati</taxon>
        <taxon>Pseudomonadota</taxon>
        <taxon>Alphaproteobacteria</taxon>
        <taxon>Hyphomicrobiales</taxon>
        <taxon>Rhizobiaceae</taxon>
        <taxon>Rhizobium/Agrobacterium group</taxon>
        <taxon>Rhizobium</taxon>
    </lineage>
</organism>
<gene>
    <name evidence="2" type="ORF">HNQ72_004637</name>
</gene>
<accession>A0A7W9YA13</accession>
<protein>
    <submittedName>
        <fullName evidence="2">Uncharacterized protein</fullName>
    </submittedName>
</protein>
<keyword evidence="1" id="KW-1133">Transmembrane helix</keyword>
<dbReference type="AlphaFoldDB" id="A0A7W9YA13"/>
<dbReference type="EMBL" id="JACHEG010000006">
    <property type="protein sequence ID" value="MBB6164792.1"/>
    <property type="molecule type" value="Genomic_DNA"/>
</dbReference>
<proteinExistence type="predicted"/>